<name>A0A443STH9_9ACAR</name>
<keyword evidence="1" id="KW-0479">Metal-binding</keyword>
<dbReference type="VEuPathDB" id="VectorBase:LDEU001248"/>
<comment type="caution">
    <text evidence="4">The sequence shown here is derived from an EMBL/GenBank/DDBJ whole genome shotgun (WGS) entry which is preliminary data.</text>
</comment>
<evidence type="ECO:0000256" key="2">
    <source>
        <dbReference type="ARBA" id="ARBA00022837"/>
    </source>
</evidence>
<dbReference type="EMBL" id="NCKV01000375">
    <property type="protein sequence ID" value="RWS30792.1"/>
    <property type="molecule type" value="Genomic_DNA"/>
</dbReference>
<dbReference type="OrthoDB" id="6482459at2759"/>
<keyword evidence="5" id="KW-1185">Reference proteome</keyword>
<dbReference type="Pfam" id="PF00168">
    <property type="entry name" value="C2"/>
    <property type="match status" value="1"/>
</dbReference>
<dbReference type="InterPro" id="IPR000008">
    <property type="entry name" value="C2_dom"/>
</dbReference>
<feature type="domain" description="C2" evidence="3">
    <location>
        <begin position="62"/>
        <end position="190"/>
    </location>
</feature>
<evidence type="ECO:0000256" key="1">
    <source>
        <dbReference type="ARBA" id="ARBA00022723"/>
    </source>
</evidence>
<dbReference type="GO" id="GO:0016020">
    <property type="term" value="C:membrane"/>
    <property type="evidence" value="ECO:0007669"/>
    <property type="project" value="TreeGrafter"/>
</dbReference>
<dbReference type="PROSITE" id="PS50004">
    <property type="entry name" value="C2"/>
    <property type="match status" value="1"/>
</dbReference>
<reference evidence="4 5" key="1">
    <citation type="journal article" date="2018" name="Gigascience">
        <title>Genomes of trombidid mites reveal novel predicted allergens and laterally-transferred genes associated with secondary metabolism.</title>
        <authorList>
            <person name="Dong X."/>
            <person name="Chaisiri K."/>
            <person name="Xia D."/>
            <person name="Armstrong S.D."/>
            <person name="Fang Y."/>
            <person name="Donnelly M.J."/>
            <person name="Kadowaki T."/>
            <person name="McGarry J.W."/>
            <person name="Darby A.C."/>
            <person name="Makepeace B.L."/>
        </authorList>
    </citation>
    <scope>NUCLEOTIDE SEQUENCE [LARGE SCALE GENOMIC DNA]</scope>
    <source>
        <strain evidence="4">UoL-UT</strain>
    </source>
</reference>
<dbReference type="AlphaFoldDB" id="A0A443STH9"/>
<sequence length="330" mass="37978">MNVDVLQCVQDCLTDEELTSDLHSYLVSVCNSIVGLKKTKPPFDAHPAYVNRFIQEVFKNLKMEDVKKPKSERVTTVKVLLESAANLPAMDADGSCDPYVKISIKDSQKRPVKSPVIEKSQNPVWNKLLIVPVEEKQLKSNKEIHVQVWDKDPSSLLEVIRDFRGVKNWTDFRTGMRDFAELLASYTLWTDVDDIVGYVELPLNNIPSTAISDVFAIKDTYNHIYGSINLSFDWGTITVKKKKKNSKSENEENEKLWRKSNVVRQIQVYGYLLMWHLKQEFATELTSDELMTYERFPYMTAITLINQSRIQCDLLKFEDNAIRRAAICGL</sequence>
<protein>
    <recommendedName>
        <fullName evidence="3">C2 domain-containing protein</fullName>
    </recommendedName>
</protein>
<dbReference type="STRING" id="299467.A0A443STH9"/>
<proteinExistence type="predicted"/>
<dbReference type="SMART" id="SM00239">
    <property type="entry name" value="C2"/>
    <property type="match status" value="1"/>
</dbReference>
<dbReference type="InterPro" id="IPR035892">
    <property type="entry name" value="C2_domain_sf"/>
</dbReference>
<dbReference type="PANTHER" id="PTHR45911:SF4">
    <property type="entry name" value="MULTIPLE C2 AND TRANSMEMBRANE DOMAIN-CONTAINING PROTEIN"/>
    <property type="match status" value="1"/>
</dbReference>
<accession>A0A443STH9</accession>
<evidence type="ECO:0000259" key="3">
    <source>
        <dbReference type="PROSITE" id="PS50004"/>
    </source>
</evidence>
<evidence type="ECO:0000313" key="5">
    <source>
        <dbReference type="Proteomes" id="UP000288716"/>
    </source>
</evidence>
<feature type="non-terminal residue" evidence="4">
    <location>
        <position position="330"/>
    </location>
</feature>
<dbReference type="SUPFAM" id="SSF49562">
    <property type="entry name" value="C2 domain (Calcium/lipid-binding domain, CaLB)"/>
    <property type="match status" value="1"/>
</dbReference>
<evidence type="ECO:0000313" key="4">
    <source>
        <dbReference type="EMBL" id="RWS30792.1"/>
    </source>
</evidence>
<dbReference type="Proteomes" id="UP000288716">
    <property type="component" value="Unassembled WGS sequence"/>
</dbReference>
<organism evidence="4 5">
    <name type="scientific">Leptotrombidium deliense</name>
    <dbReference type="NCBI Taxonomy" id="299467"/>
    <lineage>
        <taxon>Eukaryota</taxon>
        <taxon>Metazoa</taxon>
        <taxon>Ecdysozoa</taxon>
        <taxon>Arthropoda</taxon>
        <taxon>Chelicerata</taxon>
        <taxon>Arachnida</taxon>
        <taxon>Acari</taxon>
        <taxon>Acariformes</taxon>
        <taxon>Trombidiformes</taxon>
        <taxon>Prostigmata</taxon>
        <taxon>Anystina</taxon>
        <taxon>Parasitengona</taxon>
        <taxon>Trombiculoidea</taxon>
        <taxon>Trombiculidae</taxon>
        <taxon>Leptotrombidium</taxon>
    </lineage>
</organism>
<dbReference type="PANTHER" id="PTHR45911">
    <property type="entry name" value="C2 DOMAIN-CONTAINING PROTEIN"/>
    <property type="match status" value="1"/>
</dbReference>
<dbReference type="Gene3D" id="2.60.40.150">
    <property type="entry name" value="C2 domain"/>
    <property type="match status" value="1"/>
</dbReference>
<keyword evidence="2" id="KW-0106">Calcium</keyword>
<dbReference type="CDD" id="cd00030">
    <property type="entry name" value="C2"/>
    <property type="match status" value="1"/>
</dbReference>
<dbReference type="GO" id="GO:0005509">
    <property type="term" value="F:calcium ion binding"/>
    <property type="evidence" value="ECO:0007669"/>
    <property type="project" value="TreeGrafter"/>
</dbReference>
<gene>
    <name evidence="4" type="ORF">B4U80_12024</name>
</gene>